<dbReference type="EMBL" id="CP037940">
    <property type="protein sequence ID" value="QBO36791.1"/>
    <property type="molecule type" value="Genomic_DNA"/>
</dbReference>
<feature type="transmembrane region" description="Helical" evidence="1">
    <location>
        <begin position="12"/>
        <end position="30"/>
    </location>
</feature>
<sequence length="132" mass="14462">MEKNSLADATRYGLAALIIFVIIDIILSLHTKASPWASVVVMVVIFVASLALIRFGMPMAIYLQAFGMLLILLTFISGFAQVWGTVAGYGVGMKLFATLLLLAGIAMQVFWARSAFWFRKEAGVYHKQGGKK</sequence>
<proteinExistence type="predicted"/>
<feature type="transmembrane region" description="Helical" evidence="1">
    <location>
        <begin position="36"/>
        <end position="53"/>
    </location>
</feature>
<keyword evidence="1" id="KW-1133">Transmembrane helix</keyword>
<accession>A0A4P6YVJ1</accession>
<evidence type="ECO:0000313" key="3">
    <source>
        <dbReference type="Proteomes" id="UP000292886"/>
    </source>
</evidence>
<evidence type="ECO:0000313" key="2">
    <source>
        <dbReference type="EMBL" id="QBO36791.1"/>
    </source>
</evidence>
<reference evidence="3" key="1">
    <citation type="submission" date="2019-03" db="EMBL/GenBank/DDBJ databases">
        <title>Weissella sp. 26KH-42 Genome sequencing.</title>
        <authorList>
            <person name="Heo J."/>
            <person name="Kim S.-J."/>
            <person name="Kim J.-S."/>
            <person name="Hong S.-B."/>
            <person name="Kwon S.-W."/>
        </authorList>
    </citation>
    <scope>NUCLEOTIDE SEQUENCE [LARGE SCALE GENOMIC DNA]</scope>
    <source>
        <strain evidence="3">26KH-42</strain>
    </source>
</reference>
<protein>
    <submittedName>
        <fullName evidence="2">Uncharacterized protein</fullName>
    </submittedName>
</protein>
<dbReference type="Proteomes" id="UP000292886">
    <property type="component" value="Chromosome"/>
</dbReference>
<organism evidence="2 3">
    <name type="scientific">Periweissella cryptocerci</name>
    <dbReference type="NCBI Taxonomy" id="2506420"/>
    <lineage>
        <taxon>Bacteria</taxon>
        <taxon>Bacillati</taxon>
        <taxon>Bacillota</taxon>
        <taxon>Bacilli</taxon>
        <taxon>Lactobacillales</taxon>
        <taxon>Lactobacillaceae</taxon>
        <taxon>Periweissella</taxon>
    </lineage>
</organism>
<dbReference type="KEGG" id="wei:EQG49_10120"/>
<keyword evidence="1" id="KW-0812">Transmembrane</keyword>
<dbReference type="RefSeq" id="WP_133363868.1">
    <property type="nucleotide sequence ID" value="NZ_CP037940.1"/>
</dbReference>
<gene>
    <name evidence="2" type="ORF">EQG49_10120</name>
</gene>
<keyword evidence="1" id="KW-0472">Membrane</keyword>
<evidence type="ECO:0000256" key="1">
    <source>
        <dbReference type="SAM" id="Phobius"/>
    </source>
</evidence>
<feature type="transmembrane region" description="Helical" evidence="1">
    <location>
        <begin position="95"/>
        <end position="112"/>
    </location>
</feature>
<name>A0A4P6YVJ1_9LACO</name>
<feature type="transmembrane region" description="Helical" evidence="1">
    <location>
        <begin position="60"/>
        <end position="83"/>
    </location>
</feature>
<dbReference type="AlphaFoldDB" id="A0A4P6YVJ1"/>
<keyword evidence="3" id="KW-1185">Reference proteome</keyword>